<dbReference type="Proteomes" id="UP000581769">
    <property type="component" value="Unassembled WGS sequence"/>
</dbReference>
<organism evidence="1 2">
    <name type="scientific">Amycolatopsis jiangsuensis</name>
    <dbReference type="NCBI Taxonomy" id="1181879"/>
    <lineage>
        <taxon>Bacteria</taxon>
        <taxon>Bacillati</taxon>
        <taxon>Actinomycetota</taxon>
        <taxon>Actinomycetes</taxon>
        <taxon>Pseudonocardiales</taxon>
        <taxon>Pseudonocardiaceae</taxon>
        <taxon>Amycolatopsis</taxon>
    </lineage>
</organism>
<proteinExistence type="predicted"/>
<evidence type="ECO:0000313" key="1">
    <source>
        <dbReference type="EMBL" id="MBB4688615.1"/>
    </source>
</evidence>
<dbReference type="PANTHER" id="PTHR33361">
    <property type="entry name" value="GLR0591 PROTEIN"/>
    <property type="match status" value="1"/>
</dbReference>
<evidence type="ECO:0000313" key="2">
    <source>
        <dbReference type="Proteomes" id="UP000581769"/>
    </source>
</evidence>
<dbReference type="Pfam" id="PF05960">
    <property type="entry name" value="DUF885"/>
    <property type="match status" value="1"/>
</dbReference>
<dbReference type="AlphaFoldDB" id="A0A840J4R8"/>
<protein>
    <submittedName>
        <fullName evidence="1">Uncharacterized protein (DUF885 family)</fullName>
    </submittedName>
</protein>
<dbReference type="EMBL" id="JACHMG010000001">
    <property type="protein sequence ID" value="MBB4688615.1"/>
    <property type="molecule type" value="Genomic_DNA"/>
</dbReference>
<name>A0A840J4R8_9PSEU</name>
<gene>
    <name evidence="1" type="ORF">BJY18_006100</name>
</gene>
<sequence length="405" mass="44551">MLETLSERHRAGLEAGRAPVAHLVRAAVAHVDAQVANPASLQRSLAGDLVHTTVRPALIRYRDFLVREVLPRSRGPQHAGLCWLPDGEAFYRTAIRRYTTTDRDAEAVHRAGLTAVAALADEYREIGSRVFGTADLTEIFARLRGDPALRWESGADLRAVAEQVVRRAEAVAPKWFRTLPGQACAVEEQPSAVSPTTPPYYLKGSADGARPGTYFVNSQRLSEKLRSRIEASAFHEAVPGHHLEIASGQSRGELPLLRTTAGLSAFAEGWAVYAERLADEMGLYSGDVARLGMLEMESRRAGRLVADTGLHARGWSRGDAVRYLRRHTPMTLGEVESETDRYLSVPGQGLAYLTGKLEIQRLRTKAETALGPHFDVRDFHEALLRNGRLPLTTLAREIEGWLASV</sequence>
<reference evidence="1 2" key="1">
    <citation type="submission" date="2020-08" db="EMBL/GenBank/DDBJ databases">
        <title>Sequencing the genomes of 1000 actinobacteria strains.</title>
        <authorList>
            <person name="Klenk H.-P."/>
        </authorList>
    </citation>
    <scope>NUCLEOTIDE SEQUENCE [LARGE SCALE GENOMIC DNA]</scope>
    <source>
        <strain evidence="1 2">DSM 45859</strain>
    </source>
</reference>
<dbReference type="PANTHER" id="PTHR33361:SF2">
    <property type="entry name" value="DUF885 DOMAIN-CONTAINING PROTEIN"/>
    <property type="match status" value="1"/>
</dbReference>
<keyword evidence="2" id="KW-1185">Reference proteome</keyword>
<dbReference type="InterPro" id="IPR010281">
    <property type="entry name" value="DUF885"/>
</dbReference>
<comment type="caution">
    <text evidence="1">The sequence shown here is derived from an EMBL/GenBank/DDBJ whole genome shotgun (WGS) entry which is preliminary data.</text>
</comment>
<accession>A0A840J4R8</accession>